<accession>A0A3L6N3I1</accession>
<proteinExistence type="predicted"/>
<evidence type="ECO:0000313" key="1">
    <source>
        <dbReference type="EMBL" id="RKK11104.1"/>
    </source>
</evidence>
<sequence length="150" mass="16276">MGLSGWDETENFTLNTLACYLRQPSPTLAGKYSTTGFSRVLQKLAEFVAEQAEIARPAANPATPPAKPINKHTTNIFKAPQKGHSAMEFDGYSTPPITSDSNSLMSNYNMAKESYGLPPQRWVTSIPPNHAAVCGPSQYVGCSNQHGMNQ</sequence>
<dbReference type="EMBL" id="MRCU01000010">
    <property type="protein sequence ID" value="RKK11104.1"/>
    <property type="molecule type" value="Genomic_DNA"/>
</dbReference>
<evidence type="ECO:0000313" key="2">
    <source>
        <dbReference type="Proteomes" id="UP000270866"/>
    </source>
</evidence>
<protein>
    <submittedName>
        <fullName evidence="1">Uncharacterized protein</fullName>
    </submittedName>
</protein>
<gene>
    <name evidence="1" type="ORF">BFJ65_g15096</name>
</gene>
<comment type="caution">
    <text evidence="1">The sequence shown here is derived from an EMBL/GenBank/DDBJ whole genome shotgun (WGS) entry which is preliminary data.</text>
</comment>
<dbReference type="Proteomes" id="UP000270866">
    <property type="component" value="Unassembled WGS sequence"/>
</dbReference>
<name>A0A3L6N3I1_FUSOX</name>
<reference evidence="1 2" key="1">
    <citation type="journal article" date="2018" name="Sci. Rep.">
        <title>Characterisation of pathogen-specific regions and novel effector candidates in Fusarium oxysporum f. sp. cepae.</title>
        <authorList>
            <person name="Armitage A.D."/>
            <person name="Taylor A."/>
            <person name="Sobczyk M.K."/>
            <person name="Baxter L."/>
            <person name="Greenfield B.P."/>
            <person name="Bates H.J."/>
            <person name="Wilson F."/>
            <person name="Jackson A.C."/>
            <person name="Ott S."/>
            <person name="Harrison R.J."/>
            <person name="Clarkson J.P."/>
        </authorList>
    </citation>
    <scope>NUCLEOTIDE SEQUENCE [LARGE SCALE GENOMIC DNA]</scope>
    <source>
        <strain evidence="1 2">FoC_Fus2</strain>
    </source>
</reference>
<dbReference type="AlphaFoldDB" id="A0A3L6N3I1"/>
<organism evidence="1 2">
    <name type="scientific">Fusarium oxysporum f. sp. cepae</name>
    <dbReference type="NCBI Taxonomy" id="396571"/>
    <lineage>
        <taxon>Eukaryota</taxon>
        <taxon>Fungi</taxon>
        <taxon>Dikarya</taxon>
        <taxon>Ascomycota</taxon>
        <taxon>Pezizomycotina</taxon>
        <taxon>Sordariomycetes</taxon>
        <taxon>Hypocreomycetidae</taxon>
        <taxon>Hypocreales</taxon>
        <taxon>Nectriaceae</taxon>
        <taxon>Fusarium</taxon>
        <taxon>Fusarium oxysporum species complex</taxon>
    </lineage>
</organism>